<dbReference type="Gene3D" id="3.40.50.620">
    <property type="entry name" value="HUPs"/>
    <property type="match status" value="2"/>
</dbReference>
<feature type="domain" description="UspA" evidence="2">
    <location>
        <begin position="148"/>
        <end position="275"/>
    </location>
</feature>
<dbReference type="Pfam" id="PF00582">
    <property type="entry name" value="Usp"/>
    <property type="match status" value="2"/>
</dbReference>
<dbReference type="PANTHER" id="PTHR46268">
    <property type="entry name" value="STRESS RESPONSE PROTEIN NHAX"/>
    <property type="match status" value="1"/>
</dbReference>
<evidence type="ECO:0000256" key="1">
    <source>
        <dbReference type="ARBA" id="ARBA00008791"/>
    </source>
</evidence>
<evidence type="ECO:0000313" key="4">
    <source>
        <dbReference type="Proteomes" id="UP000057981"/>
    </source>
</evidence>
<reference evidence="3 4" key="1">
    <citation type="submission" date="2015-10" db="EMBL/GenBank/DDBJ databases">
        <authorList>
            <person name="Gilbert D.G."/>
        </authorList>
    </citation>
    <scope>NUCLEOTIDE SEQUENCE [LARGE SCALE GENOMIC DNA]</scope>
    <source>
        <strain evidence="4">HZ-22</strain>
    </source>
</reference>
<organism evidence="3 4">
    <name type="scientific">Pseudalgibacter alginicilyticus</name>
    <dbReference type="NCBI Taxonomy" id="1736674"/>
    <lineage>
        <taxon>Bacteria</taxon>
        <taxon>Pseudomonadati</taxon>
        <taxon>Bacteroidota</taxon>
        <taxon>Flavobacteriia</taxon>
        <taxon>Flavobacteriales</taxon>
        <taxon>Flavobacteriaceae</taxon>
        <taxon>Pseudalgibacter</taxon>
    </lineage>
</organism>
<name>A0A0P0D2P8_9FLAO</name>
<dbReference type="STRING" id="1736674.APS56_08715"/>
<dbReference type="PATRIC" id="fig|1736674.3.peg.1781"/>
<dbReference type="Proteomes" id="UP000057981">
    <property type="component" value="Chromosome"/>
</dbReference>
<proteinExistence type="inferred from homology"/>
<dbReference type="PANTHER" id="PTHR46268:SF6">
    <property type="entry name" value="UNIVERSAL STRESS PROTEIN UP12"/>
    <property type="match status" value="1"/>
</dbReference>
<feature type="domain" description="UspA" evidence="2">
    <location>
        <begin position="1"/>
        <end position="140"/>
    </location>
</feature>
<dbReference type="KEGG" id="ahz:APS56_08715"/>
<keyword evidence="4" id="KW-1185">Reference proteome</keyword>
<dbReference type="InterPro" id="IPR006016">
    <property type="entry name" value="UspA"/>
</dbReference>
<dbReference type="InterPro" id="IPR006015">
    <property type="entry name" value="Universal_stress_UspA"/>
</dbReference>
<evidence type="ECO:0000313" key="3">
    <source>
        <dbReference type="EMBL" id="ALJ05199.1"/>
    </source>
</evidence>
<protein>
    <submittedName>
        <fullName evidence="3">Universal stress protein UspA</fullName>
    </submittedName>
</protein>
<dbReference type="InterPro" id="IPR014729">
    <property type="entry name" value="Rossmann-like_a/b/a_fold"/>
</dbReference>
<dbReference type="RefSeq" id="WP_054727242.1">
    <property type="nucleotide sequence ID" value="NZ_CP012898.1"/>
</dbReference>
<comment type="similarity">
    <text evidence="1">Belongs to the universal stress protein A family.</text>
</comment>
<dbReference type="EMBL" id="CP012898">
    <property type="protein sequence ID" value="ALJ05199.1"/>
    <property type="molecule type" value="Genomic_DNA"/>
</dbReference>
<dbReference type="AlphaFoldDB" id="A0A0P0D2P8"/>
<sequence>MKKIIVPIDFSEHSEYALKTAADLAKRNDAEILALHMLEMSDILLTASGIEQNQKTMFFYKLAEQKFETFLDKPYLKGVKVTPLVKHFKVFSEVNDVALKYKADIIIMGSQGTNGVTDMFVGSNTERVVRTANIPVLVVKNNVADINFEVVVLACDFSEESIKPYLNTVAMFKNIADKLYLVHVNLATDRFKSTVEIEKLAVNFFMKADKKLDRMKNVHYVCDYTVEDGILNFSNKIGADLIVVPTHGRTGLSRFFVGSIGEDVANHSTLPVLTFKI</sequence>
<dbReference type="PRINTS" id="PR01438">
    <property type="entry name" value="UNVRSLSTRESS"/>
</dbReference>
<accession>A0A0P0D2P8</accession>
<dbReference type="SUPFAM" id="SSF52402">
    <property type="entry name" value="Adenine nucleotide alpha hydrolases-like"/>
    <property type="match status" value="2"/>
</dbReference>
<evidence type="ECO:0000259" key="2">
    <source>
        <dbReference type="Pfam" id="PF00582"/>
    </source>
</evidence>
<dbReference type="OrthoDB" id="9788959at2"/>
<dbReference type="CDD" id="cd00293">
    <property type="entry name" value="USP-like"/>
    <property type="match status" value="2"/>
</dbReference>
<gene>
    <name evidence="3" type="ORF">APS56_08715</name>
</gene>